<dbReference type="Gene3D" id="3.10.450.50">
    <property type="match status" value="1"/>
</dbReference>
<accession>A0A7K1KSB8</accession>
<evidence type="ECO:0000313" key="2">
    <source>
        <dbReference type="EMBL" id="MUN35074.1"/>
    </source>
</evidence>
<evidence type="ECO:0000313" key="3">
    <source>
        <dbReference type="Proteomes" id="UP000432015"/>
    </source>
</evidence>
<comment type="caution">
    <text evidence="2">The sequence shown here is derived from an EMBL/GenBank/DDBJ whole genome shotgun (WGS) entry which is preliminary data.</text>
</comment>
<dbReference type="AlphaFoldDB" id="A0A7K1KSB8"/>
<proteinExistence type="predicted"/>
<feature type="domain" description="DUF4440" evidence="1">
    <location>
        <begin position="7"/>
        <end position="117"/>
    </location>
</feature>
<organism evidence="2 3">
    <name type="scientific">Actinomadura litoris</name>
    <dbReference type="NCBI Taxonomy" id="2678616"/>
    <lineage>
        <taxon>Bacteria</taxon>
        <taxon>Bacillati</taxon>
        <taxon>Actinomycetota</taxon>
        <taxon>Actinomycetes</taxon>
        <taxon>Streptosporangiales</taxon>
        <taxon>Thermomonosporaceae</taxon>
        <taxon>Actinomadura</taxon>
    </lineage>
</organism>
<dbReference type="InterPro" id="IPR027843">
    <property type="entry name" value="DUF4440"/>
</dbReference>
<dbReference type="SUPFAM" id="SSF54427">
    <property type="entry name" value="NTF2-like"/>
    <property type="match status" value="1"/>
</dbReference>
<sequence length="127" mass="13507">MTQDALLQHDRLFFQALMKGDAARLDALLAEDFLLVGVEDGAVVGKAALLALVSGGDLRFPAIDSFPEEAVVRRVGDVGLVVGRTSMTFENPDGTAFSAGSRYTHVFAAESPGEWRLLSAQGTTIKP</sequence>
<dbReference type="EMBL" id="WOFH01000001">
    <property type="protein sequence ID" value="MUN35074.1"/>
    <property type="molecule type" value="Genomic_DNA"/>
</dbReference>
<evidence type="ECO:0000259" key="1">
    <source>
        <dbReference type="Pfam" id="PF14534"/>
    </source>
</evidence>
<name>A0A7K1KSB8_9ACTN</name>
<keyword evidence="3" id="KW-1185">Reference proteome</keyword>
<dbReference type="InterPro" id="IPR032710">
    <property type="entry name" value="NTF2-like_dom_sf"/>
</dbReference>
<gene>
    <name evidence="2" type="ORF">GNZ18_00435</name>
</gene>
<protein>
    <submittedName>
        <fullName evidence="2">DUF4440 domain-containing protein</fullName>
    </submittedName>
</protein>
<dbReference type="RefSeq" id="WP_156214071.1">
    <property type="nucleotide sequence ID" value="NZ_WOFH01000001.1"/>
</dbReference>
<reference evidence="2 3" key="1">
    <citation type="submission" date="2019-11" db="EMBL/GenBank/DDBJ databases">
        <authorList>
            <person name="Cao P."/>
        </authorList>
    </citation>
    <scope>NUCLEOTIDE SEQUENCE [LARGE SCALE GENOMIC DNA]</scope>
    <source>
        <strain evidence="2 3">NEAU-AAG5</strain>
    </source>
</reference>
<dbReference type="Pfam" id="PF14534">
    <property type="entry name" value="DUF4440"/>
    <property type="match status" value="1"/>
</dbReference>
<dbReference type="Proteomes" id="UP000432015">
    <property type="component" value="Unassembled WGS sequence"/>
</dbReference>